<evidence type="ECO:0000259" key="1">
    <source>
        <dbReference type="Pfam" id="PF00561"/>
    </source>
</evidence>
<evidence type="ECO:0000313" key="3">
    <source>
        <dbReference type="Proteomes" id="UP000182149"/>
    </source>
</evidence>
<protein>
    <recommendedName>
        <fullName evidence="1">AB hydrolase-1 domain-containing protein</fullName>
    </recommendedName>
</protein>
<name>A0A1L8QTH4_9ENTE</name>
<proteinExistence type="predicted"/>
<feature type="domain" description="AB hydrolase-1" evidence="1">
    <location>
        <begin position="48"/>
        <end position="176"/>
    </location>
</feature>
<sequence length="282" mass="32614">MVEPRATILSKVVTPDYVLETILLELNEIETVPAYFAYPPTAQVQSCPLVLFNHSHGGDFTKGKEELIQSSDYLQPMSFLQTLTKQGYAVGVIDMWGFGERNKQKESELFKEFLLKGHTLWGMRIYDNQQFLTYLLDRPEVNPEKVATMGMSMGGMMSWWLAALDERIRVVVDIAAQVEYEALIKEKRLDRHGFYYYVPGILKQLTTNDIQQLIVPRARLCLIGRVDPLCPLVGVTDLDKRLHQSYLDQQASNQWACEILDGGHQETREMRERWIQFLRQHL</sequence>
<dbReference type="PANTHER" id="PTHR47381">
    <property type="entry name" value="ALPHA/BETA-HYDROLASES SUPERFAMILY PROTEIN"/>
    <property type="match status" value="1"/>
</dbReference>
<dbReference type="Proteomes" id="UP000182149">
    <property type="component" value="Unassembled WGS sequence"/>
</dbReference>
<dbReference type="Pfam" id="PF00561">
    <property type="entry name" value="Abhydrolase_1"/>
    <property type="match status" value="1"/>
</dbReference>
<gene>
    <name evidence="2" type="ORF">RU93_GL002018</name>
</gene>
<dbReference type="STRING" id="328396.RU93_GL002018"/>
<dbReference type="EMBL" id="JXKD01000006">
    <property type="protein sequence ID" value="OJG10805.1"/>
    <property type="molecule type" value="Genomic_DNA"/>
</dbReference>
<reference evidence="2 3" key="1">
    <citation type="submission" date="2014-12" db="EMBL/GenBank/DDBJ databases">
        <title>Draft genome sequences of 29 type strains of Enterococci.</title>
        <authorList>
            <person name="Zhong Z."/>
            <person name="Sun Z."/>
            <person name="Liu W."/>
            <person name="Zhang W."/>
            <person name="Zhang H."/>
        </authorList>
    </citation>
    <scope>NUCLEOTIDE SEQUENCE [LARGE SCALE GENOMIC DNA]</scope>
    <source>
        <strain evidence="2 3">DSM 17690</strain>
    </source>
</reference>
<dbReference type="PANTHER" id="PTHR47381:SF3">
    <property type="entry name" value="ALPHA_BETA-HYDROLASES SUPERFAMILY PROTEIN"/>
    <property type="match status" value="1"/>
</dbReference>
<dbReference type="SUPFAM" id="SSF53474">
    <property type="entry name" value="alpha/beta-Hydrolases"/>
    <property type="match status" value="1"/>
</dbReference>
<keyword evidence="3" id="KW-1185">Reference proteome</keyword>
<accession>A0A1L8QTH4</accession>
<dbReference type="InterPro" id="IPR029058">
    <property type="entry name" value="AB_hydrolase_fold"/>
</dbReference>
<comment type="caution">
    <text evidence="2">The sequence shown here is derived from an EMBL/GenBank/DDBJ whole genome shotgun (WGS) entry which is preliminary data.</text>
</comment>
<evidence type="ECO:0000313" key="2">
    <source>
        <dbReference type="EMBL" id="OJG10805.1"/>
    </source>
</evidence>
<dbReference type="AlphaFoldDB" id="A0A1L8QTH4"/>
<dbReference type="Gene3D" id="3.40.50.1820">
    <property type="entry name" value="alpha/beta hydrolase"/>
    <property type="match status" value="1"/>
</dbReference>
<dbReference type="InterPro" id="IPR000073">
    <property type="entry name" value="AB_hydrolase_1"/>
</dbReference>
<organism evidence="2 3">
    <name type="scientific">Enterococcus aquimarinus</name>
    <dbReference type="NCBI Taxonomy" id="328396"/>
    <lineage>
        <taxon>Bacteria</taxon>
        <taxon>Bacillati</taxon>
        <taxon>Bacillota</taxon>
        <taxon>Bacilli</taxon>
        <taxon>Lactobacillales</taxon>
        <taxon>Enterococcaceae</taxon>
        <taxon>Enterococcus</taxon>
    </lineage>
</organism>